<dbReference type="PROSITE" id="PS50158">
    <property type="entry name" value="ZF_CCHC"/>
    <property type="match status" value="1"/>
</dbReference>
<evidence type="ECO:0000256" key="1">
    <source>
        <dbReference type="PROSITE-ProRule" id="PRU00047"/>
    </source>
</evidence>
<evidence type="ECO:0000256" key="2">
    <source>
        <dbReference type="SAM" id="MobiDB-lite"/>
    </source>
</evidence>
<evidence type="ECO:0000313" key="5">
    <source>
        <dbReference type="Proteomes" id="UP000289738"/>
    </source>
</evidence>
<dbReference type="AlphaFoldDB" id="A0A445AE57"/>
<sequence>MVRKIFSDKEFNFNTCKTVLLGIWGHPDGVAISDVGRNKMLIIFKDVRKGIQIRNGGLWSIRENLLNLQIWNGRESVYEVDHKYMELWDSYCLNCGILGHVKKECRNSMAMASWNHMKPKYGLGLGVNRARVILARGTEQDSKEINREWTDANQDCEGVRVRMECMKKHLAEESGTGRGLEAGLQRNLKANTEQQTGLGRESYGSRQHVEEVSENLLFKHMFSDGKSLRRGDKSATVKTDVRKGKGKLQEIGQSFKEGRQEHLEVGENMKYQPFGIKTGLHEVHFDEPKQMEDCFERQQVEEGAWENPKKLTIREGLEMLFGKKEAQINQHGNTAINKHSEKETGIVKHGASQLWSNREKSKMKRIITTAGRTMIQCMVNGEKYYVELAEEKQDMEEELAATSEQRNDNQPQISTANDKDWEGMFVYGHPDHKRRKELWKELTYANNNLDVPTTFIGDFNDVIAQHEKVGLHPKSTSHIEAFRCFVDKNALMDLELQGSKYTWFSNPRNGFVTKERIDRVLTIWEWRRAFQHATLSALPAISSDHTPLVLNVKPRGIRSGYFKFEAFWADHVDCGNVIRRGWNSVCNSTVDHWTTLTRRMNNCKQDLIKWSKVNFKRTDIEIQKLMHNLKQAEERRGASWIWKSIVHGKNFLLRNGRWSIGNGEKVRILEDNWILNMQKSPQIMNNEVTFVKELITEGQGWNINELQKHFDGVTIGKIIRTPVSVIGREDKFSWPFKTDGKNQSPLSMRCCFALGQGLRGLELKFSVVLWLIQSHLLKNG</sequence>
<dbReference type="PANTHER" id="PTHR33710:SF77">
    <property type="entry name" value="DNASE I-LIKE SUPERFAMILY PROTEIN"/>
    <property type="match status" value="1"/>
</dbReference>
<dbReference type="InterPro" id="IPR036875">
    <property type="entry name" value="Znf_CCHC_sf"/>
</dbReference>
<accession>A0A445AE57</accession>
<feature type="region of interest" description="Disordered" evidence="2">
    <location>
        <begin position="395"/>
        <end position="415"/>
    </location>
</feature>
<dbReference type="InterPro" id="IPR025558">
    <property type="entry name" value="DUF4283"/>
</dbReference>
<feature type="compositionally biased region" description="Polar residues" evidence="2">
    <location>
        <begin position="402"/>
        <end position="415"/>
    </location>
</feature>
<gene>
    <name evidence="4" type="ORF">Ahy_B02g058211</name>
</gene>
<dbReference type="InterPro" id="IPR036691">
    <property type="entry name" value="Endo/exonu/phosph_ase_sf"/>
</dbReference>
<dbReference type="GO" id="GO:0003676">
    <property type="term" value="F:nucleic acid binding"/>
    <property type="evidence" value="ECO:0007669"/>
    <property type="project" value="InterPro"/>
</dbReference>
<keyword evidence="1" id="KW-0862">Zinc</keyword>
<comment type="caution">
    <text evidence="4">The sequence shown here is derived from an EMBL/GenBank/DDBJ whole genome shotgun (WGS) entry which is preliminary data.</text>
</comment>
<dbReference type="Proteomes" id="UP000289738">
    <property type="component" value="Chromosome B02"/>
</dbReference>
<dbReference type="SUPFAM" id="SSF57756">
    <property type="entry name" value="Retrovirus zinc finger-like domains"/>
    <property type="match status" value="1"/>
</dbReference>
<organism evidence="4 5">
    <name type="scientific">Arachis hypogaea</name>
    <name type="common">Peanut</name>
    <dbReference type="NCBI Taxonomy" id="3818"/>
    <lineage>
        <taxon>Eukaryota</taxon>
        <taxon>Viridiplantae</taxon>
        <taxon>Streptophyta</taxon>
        <taxon>Embryophyta</taxon>
        <taxon>Tracheophyta</taxon>
        <taxon>Spermatophyta</taxon>
        <taxon>Magnoliopsida</taxon>
        <taxon>eudicotyledons</taxon>
        <taxon>Gunneridae</taxon>
        <taxon>Pentapetalae</taxon>
        <taxon>rosids</taxon>
        <taxon>fabids</taxon>
        <taxon>Fabales</taxon>
        <taxon>Fabaceae</taxon>
        <taxon>Papilionoideae</taxon>
        <taxon>50 kb inversion clade</taxon>
        <taxon>dalbergioids sensu lato</taxon>
        <taxon>Dalbergieae</taxon>
        <taxon>Pterocarpus clade</taxon>
        <taxon>Arachis</taxon>
    </lineage>
</organism>
<dbReference type="GO" id="GO:0008270">
    <property type="term" value="F:zinc ion binding"/>
    <property type="evidence" value="ECO:0007669"/>
    <property type="project" value="UniProtKB-KW"/>
</dbReference>
<dbReference type="PANTHER" id="PTHR33710">
    <property type="entry name" value="BNAC02G09200D PROTEIN"/>
    <property type="match status" value="1"/>
</dbReference>
<evidence type="ECO:0000259" key="3">
    <source>
        <dbReference type="PROSITE" id="PS50158"/>
    </source>
</evidence>
<proteinExistence type="predicted"/>
<dbReference type="InterPro" id="IPR001878">
    <property type="entry name" value="Znf_CCHC"/>
</dbReference>
<feature type="domain" description="CCHC-type" evidence="3">
    <location>
        <begin position="92"/>
        <end position="107"/>
    </location>
</feature>
<dbReference type="Pfam" id="PF14111">
    <property type="entry name" value="DUF4283"/>
    <property type="match status" value="1"/>
</dbReference>
<keyword evidence="1" id="KW-0479">Metal-binding</keyword>
<name>A0A445AE57_ARAHY</name>
<protein>
    <recommendedName>
        <fullName evidence="3">CCHC-type domain-containing protein</fullName>
    </recommendedName>
</protein>
<evidence type="ECO:0000313" key="4">
    <source>
        <dbReference type="EMBL" id="RYR24698.1"/>
    </source>
</evidence>
<dbReference type="Gene3D" id="3.60.10.10">
    <property type="entry name" value="Endonuclease/exonuclease/phosphatase"/>
    <property type="match status" value="1"/>
</dbReference>
<dbReference type="EMBL" id="SDMP01000012">
    <property type="protein sequence ID" value="RYR24698.1"/>
    <property type="molecule type" value="Genomic_DNA"/>
</dbReference>
<reference evidence="4 5" key="1">
    <citation type="submission" date="2019-01" db="EMBL/GenBank/DDBJ databases">
        <title>Sequencing of cultivated peanut Arachis hypogaea provides insights into genome evolution and oil improvement.</title>
        <authorList>
            <person name="Chen X."/>
        </authorList>
    </citation>
    <scope>NUCLEOTIDE SEQUENCE [LARGE SCALE GENOMIC DNA]</scope>
    <source>
        <strain evidence="5">cv. Fuhuasheng</strain>
        <tissue evidence="4">Leaves</tissue>
    </source>
</reference>
<dbReference type="SUPFAM" id="SSF56219">
    <property type="entry name" value="DNase I-like"/>
    <property type="match status" value="1"/>
</dbReference>
<dbReference type="STRING" id="3818.A0A445AE57"/>
<keyword evidence="5" id="KW-1185">Reference proteome</keyword>
<keyword evidence="1" id="KW-0863">Zinc-finger</keyword>